<dbReference type="Pfam" id="PF00617">
    <property type="entry name" value="RasGEF"/>
    <property type="match status" value="1"/>
</dbReference>
<dbReference type="InterPro" id="IPR008937">
    <property type="entry name" value="Ras-like_GEF"/>
</dbReference>
<dbReference type="GO" id="GO:0005085">
    <property type="term" value="F:guanyl-nucleotide exchange factor activity"/>
    <property type="evidence" value="ECO:0007669"/>
    <property type="project" value="UniProtKB-KW"/>
</dbReference>
<dbReference type="InterPro" id="IPR036964">
    <property type="entry name" value="RASGEF_cat_dom_sf"/>
</dbReference>
<dbReference type="PANTHER" id="PTHR23113">
    <property type="entry name" value="GUANINE NUCLEOTIDE EXCHANGE FACTOR"/>
    <property type="match status" value="1"/>
</dbReference>
<protein>
    <recommendedName>
        <fullName evidence="7">Ras-GEF domain-containing protein</fullName>
    </recommendedName>
</protein>
<evidence type="ECO:0000256" key="2">
    <source>
        <dbReference type="PROSITE-ProRule" id="PRU00168"/>
    </source>
</evidence>
<accession>A0A814HYJ2</accession>
<evidence type="ECO:0000313" key="6">
    <source>
        <dbReference type="Proteomes" id="UP000663879"/>
    </source>
</evidence>
<dbReference type="InterPro" id="IPR000651">
    <property type="entry name" value="Ras-like_Gua-exchang_fac_N"/>
</dbReference>
<dbReference type="InterPro" id="IPR001895">
    <property type="entry name" value="RASGEF_cat_dom"/>
</dbReference>
<dbReference type="PANTHER" id="PTHR23113:SF356">
    <property type="entry name" value="FI05912P-RELATED"/>
    <property type="match status" value="1"/>
</dbReference>
<reference evidence="5" key="1">
    <citation type="submission" date="2021-02" db="EMBL/GenBank/DDBJ databases">
        <authorList>
            <person name="Nowell W R."/>
        </authorList>
    </citation>
    <scope>NUCLEOTIDE SEQUENCE</scope>
    <source>
        <strain evidence="5">Ploen Becks lab</strain>
    </source>
</reference>
<dbReference type="OrthoDB" id="20825at2759"/>
<evidence type="ECO:0000313" key="5">
    <source>
        <dbReference type="EMBL" id="CAF1015698.1"/>
    </source>
</evidence>
<evidence type="ECO:0000259" key="4">
    <source>
        <dbReference type="PROSITE" id="PS50212"/>
    </source>
</evidence>
<dbReference type="PROSITE" id="PS50009">
    <property type="entry name" value="RASGEF_CAT"/>
    <property type="match status" value="1"/>
</dbReference>
<dbReference type="SUPFAM" id="SSF48366">
    <property type="entry name" value="Ras GEF"/>
    <property type="match status" value="1"/>
</dbReference>
<dbReference type="Gene3D" id="1.20.870.10">
    <property type="entry name" value="Son of sevenless (SoS) protein Chain: S domain 1"/>
    <property type="match status" value="1"/>
</dbReference>
<dbReference type="Pfam" id="PF00618">
    <property type="entry name" value="RasGEF_N"/>
    <property type="match status" value="1"/>
</dbReference>
<sequence>MSSEKKDIIDDENPATFDHLVVLLMSSDLILFDKSFVFSFFLSSRVFMSSDHLLIKLFEKTFYYMLHHKKLNEKIIRKCLSRFIYIIDQWAKQFPSDFRDHKMALALTSVQTRCISLDSSFVENFGELFFYLSKEIAYIEKYEENLIELHNESKSKMNKSLTDLCLINICCDPIVLARQITHIELERLNRIGSDELMYYYLNNESRKHNTGEEIERLDKICNKNFRVYLEELKQACQYDILIKKTNYSNNLVKRTSNLLAYILWFNRLSSLVCTEVVKTREINNRVDVVKLFIETANNCFELGNFNSAMAIIAGLQSYQVARLKITWSKIESKIWDKLVVLTDSSNNYMSYRNLLKETKQKYPNRLLIPVFTLVMKDLNFFFNNIPNTNRKGCLKISKFWQMSKYIMENIIKENLIVNFPKQSFITNYLQTEPLLTEDACFYSSFNCELPSSKAENERLKILK</sequence>
<dbReference type="EMBL" id="CAJNOC010004273">
    <property type="protein sequence ID" value="CAF1015698.1"/>
    <property type="molecule type" value="Genomic_DNA"/>
</dbReference>
<comment type="caution">
    <text evidence="5">The sequence shown here is derived from an EMBL/GenBank/DDBJ whole genome shotgun (WGS) entry which is preliminary data.</text>
</comment>
<proteinExistence type="predicted"/>
<organism evidence="5 6">
    <name type="scientific">Brachionus calyciflorus</name>
    <dbReference type="NCBI Taxonomy" id="104777"/>
    <lineage>
        <taxon>Eukaryota</taxon>
        <taxon>Metazoa</taxon>
        <taxon>Spiralia</taxon>
        <taxon>Gnathifera</taxon>
        <taxon>Rotifera</taxon>
        <taxon>Eurotatoria</taxon>
        <taxon>Monogononta</taxon>
        <taxon>Pseudotrocha</taxon>
        <taxon>Ploima</taxon>
        <taxon>Brachionidae</taxon>
        <taxon>Brachionus</taxon>
    </lineage>
</organism>
<dbReference type="GO" id="GO:0005886">
    <property type="term" value="C:plasma membrane"/>
    <property type="evidence" value="ECO:0007669"/>
    <property type="project" value="TreeGrafter"/>
</dbReference>
<evidence type="ECO:0008006" key="7">
    <source>
        <dbReference type="Google" id="ProtNLM"/>
    </source>
</evidence>
<evidence type="ECO:0000256" key="1">
    <source>
        <dbReference type="ARBA" id="ARBA00022658"/>
    </source>
</evidence>
<dbReference type="InterPro" id="IPR023578">
    <property type="entry name" value="Ras_GEF_dom_sf"/>
</dbReference>
<dbReference type="Proteomes" id="UP000663879">
    <property type="component" value="Unassembled WGS sequence"/>
</dbReference>
<keyword evidence="6" id="KW-1185">Reference proteome</keyword>
<keyword evidence="1 2" id="KW-0344">Guanine-nucleotide releasing factor</keyword>
<feature type="domain" description="Ras-GEF" evidence="3">
    <location>
        <begin position="172"/>
        <end position="463"/>
    </location>
</feature>
<evidence type="ECO:0000259" key="3">
    <source>
        <dbReference type="PROSITE" id="PS50009"/>
    </source>
</evidence>
<feature type="domain" description="N-terminal Ras-GEF" evidence="4">
    <location>
        <begin position="8"/>
        <end position="136"/>
    </location>
</feature>
<dbReference type="GO" id="GO:0007265">
    <property type="term" value="P:Ras protein signal transduction"/>
    <property type="evidence" value="ECO:0007669"/>
    <property type="project" value="TreeGrafter"/>
</dbReference>
<name>A0A814HYJ2_9BILA</name>
<dbReference type="Gene3D" id="1.10.840.10">
    <property type="entry name" value="Ras guanine-nucleotide exchange factors catalytic domain"/>
    <property type="match status" value="1"/>
</dbReference>
<dbReference type="SMART" id="SM00147">
    <property type="entry name" value="RasGEF"/>
    <property type="match status" value="1"/>
</dbReference>
<dbReference type="AlphaFoldDB" id="A0A814HYJ2"/>
<dbReference type="PROSITE" id="PS50212">
    <property type="entry name" value="RASGEF_NTER"/>
    <property type="match status" value="1"/>
</dbReference>
<gene>
    <name evidence="5" type="ORF">OXX778_LOCUS17119</name>
</gene>